<evidence type="ECO:0000256" key="3">
    <source>
        <dbReference type="ARBA" id="ARBA00022989"/>
    </source>
</evidence>
<organism evidence="6 7">
    <name type="scientific">Rossellomorea vietnamensis</name>
    <dbReference type="NCBI Taxonomy" id="218284"/>
    <lineage>
        <taxon>Bacteria</taxon>
        <taxon>Bacillati</taxon>
        <taxon>Bacillota</taxon>
        <taxon>Bacilli</taxon>
        <taxon>Bacillales</taxon>
        <taxon>Bacillaceae</taxon>
        <taxon>Rossellomorea</taxon>
    </lineage>
</organism>
<dbReference type="Proteomes" id="UP000325182">
    <property type="component" value="Unassembled WGS sequence"/>
</dbReference>
<evidence type="ECO:0000313" key="7">
    <source>
        <dbReference type="Proteomes" id="UP000325182"/>
    </source>
</evidence>
<protein>
    <submittedName>
        <fullName evidence="6">DUF4870 domain-containing protein</fullName>
    </submittedName>
</protein>
<accession>A0A5D4MKS3</accession>
<evidence type="ECO:0000256" key="4">
    <source>
        <dbReference type="ARBA" id="ARBA00023136"/>
    </source>
</evidence>
<comment type="subcellular location">
    <subcellularLocation>
        <location evidence="1">Membrane</location>
        <topology evidence="1">Multi-pass membrane protein</topology>
    </subcellularLocation>
</comment>
<gene>
    <name evidence="6" type="ORF">FZC84_02790</name>
</gene>
<dbReference type="InterPro" id="IPR019109">
    <property type="entry name" value="MamF_MmsF"/>
</dbReference>
<dbReference type="EMBL" id="VTEG01000001">
    <property type="protein sequence ID" value="TYS01591.1"/>
    <property type="molecule type" value="Genomic_DNA"/>
</dbReference>
<evidence type="ECO:0000256" key="5">
    <source>
        <dbReference type="SAM" id="Phobius"/>
    </source>
</evidence>
<evidence type="ECO:0000256" key="2">
    <source>
        <dbReference type="ARBA" id="ARBA00022692"/>
    </source>
</evidence>
<dbReference type="RefSeq" id="WP_113929286.1">
    <property type="nucleotide sequence ID" value="NZ_VTEG01000001.1"/>
</dbReference>
<evidence type="ECO:0000256" key="1">
    <source>
        <dbReference type="ARBA" id="ARBA00004141"/>
    </source>
</evidence>
<keyword evidence="2 5" id="KW-0812">Transmembrane</keyword>
<dbReference type="AlphaFoldDB" id="A0A5D4MKS3"/>
<feature type="transmembrane region" description="Helical" evidence="5">
    <location>
        <begin position="52"/>
        <end position="84"/>
    </location>
</feature>
<comment type="caution">
    <text evidence="6">The sequence shown here is derived from an EMBL/GenBank/DDBJ whole genome shotgun (WGS) entry which is preliminary data.</text>
</comment>
<keyword evidence="3 5" id="KW-1133">Transmembrane helix</keyword>
<keyword evidence="4 5" id="KW-0472">Membrane</keyword>
<feature type="transmembrane region" description="Helical" evidence="5">
    <location>
        <begin position="12"/>
        <end position="32"/>
    </location>
</feature>
<name>A0A5D4MKS3_9BACI</name>
<dbReference type="Pfam" id="PF09685">
    <property type="entry name" value="MamF_MmsF"/>
    <property type="match status" value="1"/>
</dbReference>
<sequence>MESTKEERLLAAFIYIISFFTVFIGPLVIWLIKKDESKYIDHHGREYMNFLISYFVYGLISSLLMLVLIGFILAPIVGLLAFIFTILGAIKAYEGEYYRIPAIFRIL</sequence>
<reference evidence="6 7" key="1">
    <citation type="submission" date="2019-08" db="EMBL/GenBank/DDBJ databases">
        <title>Bacillus genomes from the desert of Cuatro Cienegas, Coahuila.</title>
        <authorList>
            <person name="Olmedo-Alvarez G."/>
        </authorList>
    </citation>
    <scope>NUCLEOTIDE SEQUENCE [LARGE SCALE GENOMIC DNA]</scope>
    <source>
        <strain evidence="6 7">CH128b_4D</strain>
    </source>
</reference>
<proteinExistence type="predicted"/>
<evidence type="ECO:0000313" key="6">
    <source>
        <dbReference type="EMBL" id="TYS01591.1"/>
    </source>
</evidence>